<evidence type="ECO:0000256" key="3">
    <source>
        <dbReference type="PROSITE-ProRule" id="PRU00284"/>
    </source>
</evidence>
<proteinExistence type="inferred from homology"/>
<dbReference type="GO" id="GO:0004888">
    <property type="term" value="F:transmembrane signaling receptor activity"/>
    <property type="evidence" value="ECO:0007669"/>
    <property type="project" value="InterPro"/>
</dbReference>
<dbReference type="Pfam" id="PF00672">
    <property type="entry name" value="HAMP"/>
    <property type="match status" value="1"/>
</dbReference>
<dbReference type="PROSITE" id="PS50885">
    <property type="entry name" value="HAMP"/>
    <property type="match status" value="1"/>
</dbReference>
<dbReference type="SUPFAM" id="SSF58104">
    <property type="entry name" value="Methyl-accepting chemotaxis protein (MCP) signaling domain"/>
    <property type="match status" value="1"/>
</dbReference>
<dbReference type="InterPro" id="IPR004089">
    <property type="entry name" value="MCPsignal_dom"/>
</dbReference>
<dbReference type="Proteomes" id="UP000249130">
    <property type="component" value="Unassembled WGS sequence"/>
</dbReference>
<keyword evidence="4" id="KW-0812">Transmembrane</keyword>
<feature type="transmembrane region" description="Helical" evidence="4">
    <location>
        <begin position="167"/>
        <end position="189"/>
    </location>
</feature>
<keyword evidence="1 3" id="KW-0807">Transducer</keyword>
<gene>
    <name evidence="7" type="ORF">CH341_23360</name>
</gene>
<evidence type="ECO:0000256" key="1">
    <source>
        <dbReference type="ARBA" id="ARBA00023224"/>
    </source>
</evidence>
<dbReference type="GO" id="GO:0016020">
    <property type="term" value="C:membrane"/>
    <property type="evidence" value="ECO:0007669"/>
    <property type="project" value="InterPro"/>
</dbReference>
<accession>A0A327KP57</accession>
<dbReference type="PANTHER" id="PTHR32089:SF112">
    <property type="entry name" value="LYSOZYME-LIKE PROTEIN-RELATED"/>
    <property type="match status" value="1"/>
</dbReference>
<sequence length="541" mass="55294">MGNEYERVSAALGDQIRLSDPVVAELVAIKDAAWLARAAGGRERTAVQQLLQAKAYALPLRDQRVSLGGQTEAAWQIVKALTARSGVAAPVAAAVADAQTKRFDTYAKALSSIEGAVGEGRPSPIGNDEYVRIANVSLDALVTVSNAALEAIIAHAEQGAAAARSGFLVNAALLVLALAVGLTGILVAWRRIGRPLSQLTTGMRALADGNLDVVLAGVGRGDEIGEIARAVESFKVQAAEKARHEAEATAQAEATAAEKRRQEMHRLAQSFEAAVGEIIETVSSAATELEASARTLTRTAETTQNLSATAASTSDQASANVQSVASAAGQMSASVGEISRQVQDSTRIAADAVRQAEQTDRRIGELSQAAGRIGDVVALITAIAEQTNLLALNATIEAARAGEAGRGFAIVAQEVKALAGQTAKATGDIATQIGAMQAATSDSVTAIKEISGTIGRIAEIASAIAAAVEEQGAATGEIARNAQQASHGTAELAGTIGEVSRGAGETGAASSQVLSSARALAGESNRLETEVDRFLATVRAA</sequence>
<name>A0A327KP57_9BRAD</name>
<dbReference type="AlphaFoldDB" id="A0A327KP57"/>
<dbReference type="SMART" id="SM00283">
    <property type="entry name" value="MA"/>
    <property type="match status" value="1"/>
</dbReference>
<dbReference type="PROSITE" id="PS50111">
    <property type="entry name" value="CHEMOTAXIS_TRANSDUC_2"/>
    <property type="match status" value="1"/>
</dbReference>
<dbReference type="InterPro" id="IPR003660">
    <property type="entry name" value="HAMP_dom"/>
</dbReference>
<dbReference type="SMART" id="SM00304">
    <property type="entry name" value="HAMP"/>
    <property type="match status" value="1"/>
</dbReference>
<dbReference type="InterPro" id="IPR004090">
    <property type="entry name" value="Chemotax_Me-accpt_rcpt"/>
</dbReference>
<dbReference type="Gene3D" id="6.10.340.10">
    <property type="match status" value="1"/>
</dbReference>
<keyword evidence="8" id="KW-1185">Reference proteome</keyword>
<evidence type="ECO:0000256" key="2">
    <source>
        <dbReference type="ARBA" id="ARBA00029447"/>
    </source>
</evidence>
<comment type="similarity">
    <text evidence="2">Belongs to the methyl-accepting chemotaxis (MCP) protein family.</text>
</comment>
<evidence type="ECO:0000313" key="7">
    <source>
        <dbReference type="EMBL" id="RAI40629.1"/>
    </source>
</evidence>
<evidence type="ECO:0000259" key="6">
    <source>
        <dbReference type="PROSITE" id="PS50885"/>
    </source>
</evidence>
<dbReference type="GO" id="GO:0006935">
    <property type="term" value="P:chemotaxis"/>
    <property type="evidence" value="ECO:0007669"/>
    <property type="project" value="InterPro"/>
</dbReference>
<comment type="caution">
    <text evidence="7">The sequence shown here is derived from an EMBL/GenBank/DDBJ whole genome shotgun (WGS) entry which is preliminary data.</text>
</comment>
<feature type="domain" description="Methyl-accepting transducer" evidence="5">
    <location>
        <begin position="278"/>
        <end position="521"/>
    </location>
</feature>
<evidence type="ECO:0000256" key="4">
    <source>
        <dbReference type="SAM" id="Phobius"/>
    </source>
</evidence>
<keyword evidence="4" id="KW-1133">Transmembrane helix</keyword>
<dbReference type="GO" id="GO:0007165">
    <property type="term" value="P:signal transduction"/>
    <property type="evidence" value="ECO:0007669"/>
    <property type="project" value="UniProtKB-KW"/>
</dbReference>
<evidence type="ECO:0000313" key="8">
    <source>
        <dbReference type="Proteomes" id="UP000249130"/>
    </source>
</evidence>
<dbReference type="CDD" id="cd06225">
    <property type="entry name" value="HAMP"/>
    <property type="match status" value="1"/>
</dbReference>
<keyword evidence="4" id="KW-0472">Membrane</keyword>
<dbReference type="EMBL" id="NPEX01000224">
    <property type="protein sequence ID" value="RAI40629.1"/>
    <property type="molecule type" value="Genomic_DNA"/>
</dbReference>
<dbReference type="PANTHER" id="PTHR32089">
    <property type="entry name" value="METHYL-ACCEPTING CHEMOTAXIS PROTEIN MCPB"/>
    <property type="match status" value="1"/>
</dbReference>
<dbReference type="PRINTS" id="PR00260">
    <property type="entry name" value="CHEMTRNSDUCR"/>
</dbReference>
<reference evidence="7 8" key="1">
    <citation type="submission" date="2017-07" db="EMBL/GenBank/DDBJ databases">
        <title>Draft Genome Sequences of Select Purple Nonsulfur Bacteria.</title>
        <authorList>
            <person name="Lasarre B."/>
            <person name="Mckinlay J.B."/>
        </authorList>
    </citation>
    <scope>NUCLEOTIDE SEQUENCE [LARGE SCALE GENOMIC DNA]</scope>
    <source>
        <strain evidence="7 8">DSM 5909</strain>
    </source>
</reference>
<dbReference type="Gene3D" id="1.10.287.950">
    <property type="entry name" value="Methyl-accepting chemotaxis protein"/>
    <property type="match status" value="1"/>
</dbReference>
<evidence type="ECO:0000259" key="5">
    <source>
        <dbReference type="PROSITE" id="PS50111"/>
    </source>
</evidence>
<dbReference type="SUPFAM" id="SSF158472">
    <property type="entry name" value="HAMP domain-like"/>
    <property type="match status" value="1"/>
</dbReference>
<protein>
    <recommendedName>
        <fullName evidence="9">Methyl-accepting chemotaxis protein</fullName>
    </recommendedName>
</protein>
<evidence type="ECO:0008006" key="9">
    <source>
        <dbReference type="Google" id="ProtNLM"/>
    </source>
</evidence>
<organism evidence="7 8">
    <name type="scientific">Rhodoplanes roseus</name>
    <dbReference type="NCBI Taxonomy" id="29409"/>
    <lineage>
        <taxon>Bacteria</taxon>
        <taxon>Pseudomonadati</taxon>
        <taxon>Pseudomonadota</taxon>
        <taxon>Alphaproteobacteria</taxon>
        <taxon>Hyphomicrobiales</taxon>
        <taxon>Nitrobacteraceae</taxon>
        <taxon>Rhodoplanes</taxon>
    </lineage>
</organism>
<feature type="domain" description="HAMP" evidence="6">
    <location>
        <begin position="190"/>
        <end position="243"/>
    </location>
</feature>
<dbReference type="Pfam" id="PF00015">
    <property type="entry name" value="MCPsignal"/>
    <property type="match status" value="1"/>
</dbReference>